<reference evidence="1" key="2">
    <citation type="journal article" date="2015" name="Fish Shellfish Immunol.">
        <title>Early steps in the European eel (Anguilla anguilla)-Vibrio vulnificus interaction in the gills: Role of the RtxA13 toxin.</title>
        <authorList>
            <person name="Callol A."/>
            <person name="Pajuelo D."/>
            <person name="Ebbesson L."/>
            <person name="Teles M."/>
            <person name="MacKenzie S."/>
            <person name="Amaro C."/>
        </authorList>
    </citation>
    <scope>NUCLEOTIDE SEQUENCE</scope>
</reference>
<reference evidence="1" key="1">
    <citation type="submission" date="2014-11" db="EMBL/GenBank/DDBJ databases">
        <authorList>
            <person name="Amaro Gonzalez C."/>
        </authorList>
    </citation>
    <scope>NUCLEOTIDE SEQUENCE</scope>
</reference>
<sequence>MFRGESDRQCKPDS</sequence>
<name>A0A0E9Y0F3_ANGAN</name>
<accession>A0A0E9Y0F3</accession>
<dbReference type="EMBL" id="GBXM01000110">
    <property type="protein sequence ID" value="JAI08468.1"/>
    <property type="molecule type" value="Transcribed_RNA"/>
</dbReference>
<protein>
    <submittedName>
        <fullName evidence="1">Uncharacterized protein</fullName>
    </submittedName>
</protein>
<evidence type="ECO:0000313" key="1">
    <source>
        <dbReference type="EMBL" id="JAI08468.1"/>
    </source>
</evidence>
<proteinExistence type="predicted"/>
<organism evidence="1">
    <name type="scientific">Anguilla anguilla</name>
    <name type="common">European freshwater eel</name>
    <name type="synonym">Muraena anguilla</name>
    <dbReference type="NCBI Taxonomy" id="7936"/>
    <lineage>
        <taxon>Eukaryota</taxon>
        <taxon>Metazoa</taxon>
        <taxon>Chordata</taxon>
        <taxon>Craniata</taxon>
        <taxon>Vertebrata</taxon>
        <taxon>Euteleostomi</taxon>
        <taxon>Actinopterygii</taxon>
        <taxon>Neopterygii</taxon>
        <taxon>Teleostei</taxon>
        <taxon>Anguilliformes</taxon>
        <taxon>Anguillidae</taxon>
        <taxon>Anguilla</taxon>
    </lineage>
</organism>